<feature type="region of interest" description="Disordered" evidence="1">
    <location>
        <begin position="247"/>
        <end position="267"/>
    </location>
</feature>
<keyword evidence="4" id="KW-1185">Reference proteome</keyword>
<dbReference type="GO" id="GO:0000150">
    <property type="term" value="F:DNA strand exchange activity"/>
    <property type="evidence" value="ECO:0007669"/>
    <property type="project" value="InterPro"/>
</dbReference>
<reference evidence="3 4" key="1">
    <citation type="submission" date="2018-06" db="EMBL/GenBank/DDBJ databases">
        <title>Genomic Encyclopedia of Type Strains, Phase IV (KMG-IV): sequencing the most valuable type-strain genomes for metagenomic binning, comparative biology and taxonomic classification.</title>
        <authorList>
            <person name="Goeker M."/>
        </authorList>
    </citation>
    <scope>NUCLEOTIDE SEQUENCE [LARGE SCALE GENOMIC DNA]</scope>
    <source>
        <strain evidence="3 4">DSM 18048</strain>
    </source>
</reference>
<dbReference type="SMART" id="SM00857">
    <property type="entry name" value="Resolvase"/>
    <property type="match status" value="1"/>
</dbReference>
<dbReference type="InterPro" id="IPR006119">
    <property type="entry name" value="Resolv_N"/>
</dbReference>
<accession>A0A318SMT3</accession>
<evidence type="ECO:0000259" key="2">
    <source>
        <dbReference type="SMART" id="SM00857"/>
    </source>
</evidence>
<dbReference type="AlphaFoldDB" id="A0A318SMT3"/>
<dbReference type="RefSeq" id="WP_110886767.1">
    <property type="nucleotide sequence ID" value="NZ_QJSX01000007.1"/>
</dbReference>
<comment type="caution">
    <text evidence="3">The sequence shown here is derived from an EMBL/GenBank/DDBJ whole genome shotgun (WGS) entry which is preliminary data.</text>
</comment>
<dbReference type="Gene3D" id="3.40.50.1390">
    <property type="entry name" value="Resolvase, N-terminal catalytic domain"/>
    <property type="match status" value="1"/>
</dbReference>
<dbReference type="Proteomes" id="UP000248326">
    <property type="component" value="Unassembled WGS sequence"/>
</dbReference>
<protein>
    <submittedName>
        <fullName evidence="3">Resolvase-like protein</fullName>
    </submittedName>
</protein>
<dbReference type="OrthoDB" id="71486at2"/>
<organism evidence="3 4">
    <name type="scientific">Deinococcus yavapaiensis KR-236</name>
    <dbReference type="NCBI Taxonomy" id="694435"/>
    <lineage>
        <taxon>Bacteria</taxon>
        <taxon>Thermotogati</taxon>
        <taxon>Deinococcota</taxon>
        <taxon>Deinococci</taxon>
        <taxon>Deinococcales</taxon>
        <taxon>Deinococcaceae</taxon>
        <taxon>Deinococcus</taxon>
    </lineage>
</organism>
<dbReference type="InterPro" id="IPR036162">
    <property type="entry name" value="Resolvase-like_N_sf"/>
</dbReference>
<dbReference type="SUPFAM" id="SSF53041">
    <property type="entry name" value="Resolvase-like"/>
    <property type="match status" value="1"/>
</dbReference>
<name>A0A318SMT3_9DEIO</name>
<feature type="domain" description="Resolvase/invertase-type recombinase catalytic" evidence="2">
    <location>
        <begin position="19"/>
        <end position="162"/>
    </location>
</feature>
<evidence type="ECO:0000313" key="4">
    <source>
        <dbReference type="Proteomes" id="UP000248326"/>
    </source>
</evidence>
<gene>
    <name evidence="3" type="ORF">DES52_107119</name>
</gene>
<sequence length="267" mass="29339">MQVALSLPRDGTPWVACVLIGYVRSLRLMQQPYMQATKLIAVGCQSIYIEMSSGDHLARPVLHRAIAGLEPGDVLIVGDGDRLSRNELQTDILLRRIHAKGATLQLLDANDELLPVVPIDTNVRQRPRPASATGALPVRGSSCEAPFIRMRGASTMKRGGKYMGTFVLKGRWFGDVESPERCFKGTVEHAGETEIPLGEQAVVSYEGGQGTPTSDRRVEHGRYNLLVTNMAPEQFSLVSFVRKDGSMSREAEQTDEDQLWGGDVFES</sequence>
<dbReference type="GO" id="GO:0003677">
    <property type="term" value="F:DNA binding"/>
    <property type="evidence" value="ECO:0007669"/>
    <property type="project" value="InterPro"/>
</dbReference>
<proteinExistence type="predicted"/>
<dbReference type="Pfam" id="PF00239">
    <property type="entry name" value="Resolvase"/>
    <property type="match status" value="1"/>
</dbReference>
<dbReference type="EMBL" id="QJSX01000007">
    <property type="protein sequence ID" value="PYE53861.1"/>
    <property type="molecule type" value="Genomic_DNA"/>
</dbReference>
<evidence type="ECO:0000256" key="1">
    <source>
        <dbReference type="SAM" id="MobiDB-lite"/>
    </source>
</evidence>
<evidence type="ECO:0000313" key="3">
    <source>
        <dbReference type="EMBL" id="PYE53861.1"/>
    </source>
</evidence>